<dbReference type="Pfam" id="PF13847">
    <property type="entry name" value="Methyltransf_31"/>
    <property type="match status" value="1"/>
</dbReference>
<keyword evidence="2" id="KW-0489">Methyltransferase</keyword>
<dbReference type="GO" id="GO:0032259">
    <property type="term" value="P:methylation"/>
    <property type="evidence" value="ECO:0007669"/>
    <property type="project" value="UniProtKB-KW"/>
</dbReference>
<dbReference type="PANTHER" id="PTHR43861">
    <property type="entry name" value="TRANS-ACONITATE 2-METHYLTRANSFERASE-RELATED"/>
    <property type="match status" value="1"/>
</dbReference>
<gene>
    <name evidence="2" type="ORF">FAK_00030</name>
</gene>
<dbReference type="GO" id="GO:0008757">
    <property type="term" value="F:S-adenosylmethionine-dependent methyltransferase activity"/>
    <property type="evidence" value="ECO:0007669"/>
    <property type="project" value="InterPro"/>
</dbReference>
<dbReference type="Proteomes" id="UP001366166">
    <property type="component" value="Chromosome"/>
</dbReference>
<dbReference type="InterPro" id="IPR025714">
    <property type="entry name" value="Methyltranfer_dom"/>
</dbReference>
<organism evidence="2 3">
    <name type="scientific">Desulfoferula mesophila</name>
    <dbReference type="NCBI Taxonomy" id="3058419"/>
    <lineage>
        <taxon>Bacteria</taxon>
        <taxon>Pseudomonadati</taxon>
        <taxon>Thermodesulfobacteriota</taxon>
        <taxon>Desulfarculia</taxon>
        <taxon>Desulfarculales</taxon>
        <taxon>Desulfarculaceae</taxon>
        <taxon>Desulfoferula</taxon>
    </lineage>
</organism>
<dbReference type="CDD" id="cd02440">
    <property type="entry name" value="AdoMet_MTases"/>
    <property type="match status" value="1"/>
</dbReference>
<reference evidence="3" key="1">
    <citation type="journal article" date="2023" name="Arch. Microbiol.">
        <title>Desulfoferula mesophilus gen. nov. sp. nov., a mesophilic sulfate-reducing bacterium isolated from a brackish lake sediment.</title>
        <authorList>
            <person name="Watanabe T."/>
            <person name="Yabe T."/>
            <person name="Tsuji J.M."/>
            <person name="Fukui M."/>
        </authorList>
    </citation>
    <scope>NUCLEOTIDE SEQUENCE [LARGE SCALE GENOMIC DNA]</scope>
    <source>
        <strain evidence="3">12FAK</strain>
    </source>
</reference>
<sequence length="209" mass="23378">MILYTESGTRAALDIFLQLKDASVPGEHVCPWWVIRTFDNPLRRVFHQPEKMLGPYVGEGGRAADIGCGIGFFTLGLARLVGDSGRVYALDLQRKMLDGVERRAAKAGLSGRIETRQVAADDLRSQDMAGSLDLALAFWMLHEVPDQGRFLRQTRELLKPNGRCFLVEPRMHVTQGNFEQSLLLASEFGLKIEQRPRVSLSRAAVLTLR</sequence>
<dbReference type="EMBL" id="AP028679">
    <property type="protein sequence ID" value="BEQ12937.1"/>
    <property type="molecule type" value="Genomic_DNA"/>
</dbReference>
<keyword evidence="2" id="KW-0808">Transferase</keyword>
<name>A0AAU9E8L7_9BACT</name>
<dbReference type="PANTHER" id="PTHR43861:SF1">
    <property type="entry name" value="TRANS-ACONITATE 2-METHYLTRANSFERASE"/>
    <property type="match status" value="1"/>
</dbReference>
<protein>
    <submittedName>
        <fullName evidence="2">Type 11 methyltransferase</fullName>
    </submittedName>
</protein>
<evidence type="ECO:0000313" key="2">
    <source>
        <dbReference type="EMBL" id="BEQ12937.1"/>
    </source>
</evidence>
<accession>A0AAU9E8L7</accession>
<dbReference type="SUPFAM" id="SSF53335">
    <property type="entry name" value="S-adenosyl-L-methionine-dependent methyltransferases"/>
    <property type="match status" value="1"/>
</dbReference>
<dbReference type="AlphaFoldDB" id="A0AAU9E8L7"/>
<feature type="domain" description="Methyltransferase" evidence="1">
    <location>
        <begin position="61"/>
        <end position="176"/>
    </location>
</feature>
<dbReference type="InterPro" id="IPR029063">
    <property type="entry name" value="SAM-dependent_MTases_sf"/>
</dbReference>
<evidence type="ECO:0000313" key="3">
    <source>
        <dbReference type="Proteomes" id="UP001366166"/>
    </source>
</evidence>
<proteinExistence type="predicted"/>
<keyword evidence="3" id="KW-1185">Reference proteome</keyword>
<dbReference type="Gene3D" id="3.40.50.150">
    <property type="entry name" value="Vaccinia Virus protein VP39"/>
    <property type="match status" value="1"/>
</dbReference>
<evidence type="ECO:0000259" key="1">
    <source>
        <dbReference type="Pfam" id="PF13847"/>
    </source>
</evidence>
<dbReference type="KEGG" id="dmp:FAK_00030"/>